<evidence type="ECO:0000256" key="1">
    <source>
        <dbReference type="SAM" id="SignalP"/>
    </source>
</evidence>
<dbReference type="Proteomes" id="UP000317650">
    <property type="component" value="Chromosome 9"/>
</dbReference>
<proteinExistence type="predicted"/>
<organism evidence="2 3">
    <name type="scientific">Musa balbisiana</name>
    <name type="common">Banana</name>
    <dbReference type="NCBI Taxonomy" id="52838"/>
    <lineage>
        <taxon>Eukaryota</taxon>
        <taxon>Viridiplantae</taxon>
        <taxon>Streptophyta</taxon>
        <taxon>Embryophyta</taxon>
        <taxon>Tracheophyta</taxon>
        <taxon>Spermatophyta</taxon>
        <taxon>Magnoliopsida</taxon>
        <taxon>Liliopsida</taxon>
        <taxon>Zingiberales</taxon>
        <taxon>Musaceae</taxon>
        <taxon>Musa</taxon>
    </lineage>
</organism>
<evidence type="ECO:0008006" key="4">
    <source>
        <dbReference type="Google" id="ProtNLM"/>
    </source>
</evidence>
<dbReference type="EMBL" id="PYDT01000010">
    <property type="protein sequence ID" value="THU47935.1"/>
    <property type="molecule type" value="Genomic_DNA"/>
</dbReference>
<keyword evidence="3" id="KW-1185">Reference proteome</keyword>
<accession>A0A4S8IHZ9</accession>
<keyword evidence="1" id="KW-0732">Signal</keyword>
<dbReference type="AlphaFoldDB" id="A0A4S8IHZ9"/>
<reference evidence="2 3" key="1">
    <citation type="journal article" date="2019" name="Nat. Plants">
        <title>Genome sequencing of Musa balbisiana reveals subgenome evolution and function divergence in polyploid bananas.</title>
        <authorList>
            <person name="Yao X."/>
        </authorList>
    </citation>
    <scope>NUCLEOTIDE SEQUENCE [LARGE SCALE GENOMIC DNA]</scope>
    <source>
        <strain evidence="3">cv. DH-PKW</strain>
        <tissue evidence="2">Leaves</tissue>
    </source>
</reference>
<evidence type="ECO:0000313" key="3">
    <source>
        <dbReference type="Proteomes" id="UP000317650"/>
    </source>
</evidence>
<evidence type="ECO:0000313" key="2">
    <source>
        <dbReference type="EMBL" id="THU47935.1"/>
    </source>
</evidence>
<sequence length="138" mass="14970">MGLAFFFRFLNRPFFFSVAFALPLADVDGDLAVPSSPSTLMTSTMPERHWRCRLWVQRLAQGRPLRLRIAAARLVLLALAIVAEHVATVGLSSGARTRGASCHGSGAALCRSSGSTPVNQNTSKAEAKTYYMWGGKNK</sequence>
<feature type="chain" id="PRO_5020274312" description="CASP-like protein" evidence="1">
    <location>
        <begin position="22"/>
        <end position="138"/>
    </location>
</feature>
<gene>
    <name evidence="2" type="ORF">C4D60_Mb09t20910</name>
</gene>
<feature type="signal peptide" evidence="1">
    <location>
        <begin position="1"/>
        <end position="21"/>
    </location>
</feature>
<name>A0A4S8IHZ9_MUSBA</name>
<protein>
    <recommendedName>
        <fullName evidence="4">CASP-like protein</fullName>
    </recommendedName>
</protein>
<comment type="caution">
    <text evidence="2">The sequence shown here is derived from an EMBL/GenBank/DDBJ whole genome shotgun (WGS) entry which is preliminary data.</text>
</comment>